<name>A0A426ZCR2_ENSVE</name>
<dbReference type="EMBL" id="AMZH03007257">
    <property type="protein sequence ID" value="RRT61760.1"/>
    <property type="molecule type" value="Genomic_DNA"/>
</dbReference>
<dbReference type="AlphaFoldDB" id="A0A426ZCR2"/>
<evidence type="ECO:0000313" key="3">
    <source>
        <dbReference type="Proteomes" id="UP000287651"/>
    </source>
</evidence>
<organism evidence="2 3">
    <name type="scientific">Ensete ventricosum</name>
    <name type="common">Abyssinian banana</name>
    <name type="synonym">Musa ensete</name>
    <dbReference type="NCBI Taxonomy" id="4639"/>
    <lineage>
        <taxon>Eukaryota</taxon>
        <taxon>Viridiplantae</taxon>
        <taxon>Streptophyta</taxon>
        <taxon>Embryophyta</taxon>
        <taxon>Tracheophyta</taxon>
        <taxon>Spermatophyta</taxon>
        <taxon>Magnoliopsida</taxon>
        <taxon>Liliopsida</taxon>
        <taxon>Zingiberales</taxon>
        <taxon>Musaceae</taxon>
        <taxon>Ensete</taxon>
    </lineage>
</organism>
<feature type="non-terminal residue" evidence="2">
    <location>
        <position position="74"/>
    </location>
</feature>
<reference evidence="2 3" key="1">
    <citation type="journal article" date="2014" name="Agronomy (Basel)">
        <title>A Draft Genome Sequence for Ensete ventricosum, the Drought-Tolerant Tree Against Hunger.</title>
        <authorList>
            <person name="Harrison J."/>
            <person name="Moore K.A."/>
            <person name="Paszkiewicz K."/>
            <person name="Jones T."/>
            <person name="Grant M."/>
            <person name="Ambacheew D."/>
            <person name="Muzemil S."/>
            <person name="Studholme D.J."/>
        </authorList>
    </citation>
    <scope>NUCLEOTIDE SEQUENCE [LARGE SCALE GENOMIC DNA]</scope>
</reference>
<comment type="caution">
    <text evidence="2">The sequence shown here is derived from an EMBL/GenBank/DDBJ whole genome shotgun (WGS) entry which is preliminary data.</text>
</comment>
<evidence type="ECO:0000313" key="2">
    <source>
        <dbReference type="EMBL" id="RRT61760.1"/>
    </source>
</evidence>
<proteinExistence type="predicted"/>
<feature type="region of interest" description="Disordered" evidence="1">
    <location>
        <begin position="1"/>
        <end position="74"/>
    </location>
</feature>
<feature type="compositionally biased region" description="Basic and acidic residues" evidence="1">
    <location>
        <begin position="33"/>
        <end position="45"/>
    </location>
</feature>
<dbReference type="Proteomes" id="UP000287651">
    <property type="component" value="Unassembled WGS sequence"/>
</dbReference>
<protein>
    <submittedName>
        <fullName evidence="2">Uncharacterized protein</fullName>
    </submittedName>
</protein>
<sequence length="74" mass="8245">MYEGHQVSYSRPGTGKVDNPHLQAHASPPVRQAWREARQHEEAGESSKVGSPFTPEIHSKPLPATFRLPALEPY</sequence>
<evidence type="ECO:0000256" key="1">
    <source>
        <dbReference type="SAM" id="MobiDB-lite"/>
    </source>
</evidence>
<accession>A0A426ZCR2</accession>
<gene>
    <name evidence="2" type="ORF">B296_00017490</name>
</gene>